<dbReference type="GO" id="GO:0006508">
    <property type="term" value="P:proteolysis"/>
    <property type="evidence" value="ECO:0007669"/>
    <property type="project" value="UniProtKB-KW"/>
</dbReference>
<feature type="chain" id="PRO_5044477087" description="Peptidase C1A papain C-terminal domain-containing protein" evidence="8">
    <location>
        <begin position="20"/>
        <end position="334"/>
    </location>
</feature>
<dbReference type="CDD" id="cd02620">
    <property type="entry name" value="Peptidase_C1A_CathepsinB"/>
    <property type="match status" value="1"/>
</dbReference>
<feature type="domain" description="Peptidase C1A papain C-terminal" evidence="9">
    <location>
        <begin position="85"/>
        <end position="332"/>
    </location>
</feature>
<dbReference type="InterPro" id="IPR000169">
    <property type="entry name" value="Pept_cys_AS"/>
</dbReference>
<dbReference type="PANTHER" id="PTHR12411">
    <property type="entry name" value="CYSTEINE PROTEASE FAMILY C1-RELATED"/>
    <property type="match status" value="1"/>
</dbReference>
<dbReference type="InterPro" id="IPR038765">
    <property type="entry name" value="Papain-like_cys_pep_sf"/>
</dbReference>
<organism evidence="10">
    <name type="scientific">Menopon gallinae</name>
    <name type="common">poultry shaft louse</name>
    <dbReference type="NCBI Taxonomy" id="328185"/>
    <lineage>
        <taxon>Eukaryota</taxon>
        <taxon>Metazoa</taxon>
        <taxon>Ecdysozoa</taxon>
        <taxon>Arthropoda</taxon>
        <taxon>Hexapoda</taxon>
        <taxon>Insecta</taxon>
        <taxon>Pterygota</taxon>
        <taxon>Neoptera</taxon>
        <taxon>Paraneoptera</taxon>
        <taxon>Psocodea</taxon>
        <taxon>Troctomorpha</taxon>
        <taxon>Phthiraptera</taxon>
        <taxon>Amblycera</taxon>
        <taxon>Menoponidae</taxon>
        <taxon>Menopon</taxon>
    </lineage>
</organism>
<evidence type="ECO:0000256" key="8">
    <source>
        <dbReference type="SAM" id="SignalP"/>
    </source>
</evidence>
<keyword evidence="6" id="KW-0865">Zymogen</keyword>
<keyword evidence="4" id="KW-0378">Hydrolase</keyword>
<dbReference type="Gene3D" id="3.90.70.10">
    <property type="entry name" value="Cysteine proteinases"/>
    <property type="match status" value="1"/>
</dbReference>
<dbReference type="InterPro" id="IPR000668">
    <property type="entry name" value="Peptidase_C1A_C"/>
</dbReference>
<dbReference type="SUPFAM" id="SSF54001">
    <property type="entry name" value="Cysteine proteinases"/>
    <property type="match status" value="1"/>
</dbReference>
<dbReference type="PROSITE" id="PS00640">
    <property type="entry name" value="THIOL_PROTEASE_ASN"/>
    <property type="match status" value="1"/>
</dbReference>
<comment type="similarity">
    <text evidence="1">Belongs to the peptidase C1 family.</text>
</comment>
<evidence type="ECO:0000256" key="6">
    <source>
        <dbReference type="ARBA" id="ARBA00023145"/>
    </source>
</evidence>
<dbReference type="GO" id="GO:0004197">
    <property type="term" value="F:cysteine-type endopeptidase activity"/>
    <property type="evidence" value="ECO:0007669"/>
    <property type="project" value="InterPro"/>
</dbReference>
<gene>
    <name evidence="10" type="ORF">PYX00_002442</name>
</gene>
<dbReference type="PROSITE" id="PS00139">
    <property type="entry name" value="THIOL_PROTEASE_CYS"/>
    <property type="match status" value="1"/>
</dbReference>
<keyword evidence="5" id="KW-0788">Thiol protease</keyword>
<evidence type="ECO:0000256" key="2">
    <source>
        <dbReference type="ARBA" id="ARBA00022670"/>
    </source>
</evidence>
<keyword evidence="3 8" id="KW-0732">Signal</keyword>
<proteinExistence type="inferred from homology"/>
<evidence type="ECO:0000256" key="5">
    <source>
        <dbReference type="ARBA" id="ARBA00022807"/>
    </source>
</evidence>
<dbReference type="InterPro" id="IPR025660">
    <property type="entry name" value="Pept_his_AS"/>
</dbReference>
<evidence type="ECO:0000313" key="10">
    <source>
        <dbReference type="EMBL" id="KAL0281459.1"/>
    </source>
</evidence>
<dbReference type="InterPro" id="IPR013128">
    <property type="entry name" value="Peptidase_C1A"/>
</dbReference>
<comment type="caution">
    <text evidence="10">The sequence shown here is derived from an EMBL/GenBank/DDBJ whole genome shotgun (WGS) entry which is preliminary data.</text>
</comment>
<dbReference type="EMBL" id="JARGDH010000001">
    <property type="protein sequence ID" value="KAL0281459.1"/>
    <property type="molecule type" value="Genomic_DNA"/>
</dbReference>
<evidence type="ECO:0000256" key="4">
    <source>
        <dbReference type="ARBA" id="ARBA00022801"/>
    </source>
</evidence>
<evidence type="ECO:0000256" key="3">
    <source>
        <dbReference type="ARBA" id="ARBA00022729"/>
    </source>
</evidence>
<protein>
    <recommendedName>
        <fullName evidence="9">Peptidase C1A papain C-terminal domain-containing protein</fullName>
    </recommendedName>
</protein>
<dbReference type="PRINTS" id="PR00705">
    <property type="entry name" value="PAPAIN"/>
</dbReference>
<evidence type="ECO:0000256" key="1">
    <source>
        <dbReference type="ARBA" id="ARBA00008455"/>
    </source>
</evidence>
<dbReference type="Pfam" id="PF08127">
    <property type="entry name" value="Propeptide_C1"/>
    <property type="match status" value="1"/>
</dbReference>
<dbReference type="PROSITE" id="PS00639">
    <property type="entry name" value="THIOL_PROTEASE_HIS"/>
    <property type="match status" value="1"/>
</dbReference>
<feature type="signal peptide" evidence="8">
    <location>
        <begin position="1"/>
        <end position="19"/>
    </location>
</feature>
<dbReference type="FunFam" id="3.90.70.10:FF:000031">
    <property type="entry name" value="Cathepsin B"/>
    <property type="match status" value="1"/>
</dbReference>
<dbReference type="InterPro" id="IPR025661">
    <property type="entry name" value="Pept_asp_AS"/>
</dbReference>
<dbReference type="Pfam" id="PF00112">
    <property type="entry name" value="Peptidase_C1"/>
    <property type="match status" value="1"/>
</dbReference>
<name>A0AAW2IGQ8_9NEOP</name>
<keyword evidence="7" id="KW-1015">Disulfide bond</keyword>
<dbReference type="InterPro" id="IPR012599">
    <property type="entry name" value="Propeptide_C1A"/>
</dbReference>
<evidence type="ECO:0000256" key="7">
    <source>
        <dbReference type="ARBA" id="ARBA00023157"/>
    </source>
</evidence>
<reference evidence="10" key="1">
    <citation type="journal article" date="2024" name="Gigascience">
        <title>Chromosome-level genome of the poultry shaft louse Menopon gallinae provides insight into the host-switching and adaptive evolution of parasitic lice.</title>
        <authorList>
            <person name="Xu Y."/>
            <person name="Ma L."/>
            <person name="Liu S."/>
            <person name="Liang Y."/>
            <person name="Liu Q."/>
            <person name="He Z."/>
            <person name="Tian L."/>
            <person name="Duan Y."/>
            <person name="Cai W."/>
            <person name="Li H."/>
            <person name="Song F."/>
        </authorList>
    </citation>
    <scope>NUCLEOTIDE SEQUENCE</scope>
    <source>
        <strain evidence="10">Cailab_2023a</strain>
    </source>
</reference>
<dbReference type="AlphaFoldDB" id="A0AAW2IGQ8"/>
<dbReference type="EMBL" id="JARGDH010000001">
    <property type="protein sequence ID" value="KAL0281458.1"/>
    <property type="molecule type" value="Genomic_DNA"/>
</dbReference>
<dbReference type="SMART" id="SM00645">
    <property type="entry name" value="Pept_C1"/>
    <property type="match status" value="1"/>
</dbReference>
<accession>A0AAW2IGQ8</accession>
<sequence>MWKLKILVFALVCLKFSYSDLSDNYFLTDEFIDRINSLNTTWKAGRNFHSQIDVSYLKLLMGVHNESVNHQLPEKEHSYFSVADIPEEFDAREEWEDCPTLREIRDQGSCGSCWAFGAAEAMSDRVCIHSNATIHFRFSAEDLVSCCKYCGFGCHGGFPGMAWRYWVRQGLVSGGSYDSHQGCQPYEIPPCEHHIDGPRPQCSGVGHTPKCHSTCEEGYPVPYNKDKHRGVKAYSVRGEKNIQHEIMTNGPVEGAFMVFADFINYKSGVYQHVDGGIMGGHAIKILGWGVEDGTPYWLVANSWNSDWGDGGFFKIKRGENECGIESQITAGIPS</sequence>
<evidence type="ECO:0000259" key="9">
    <source>
        <dbReference type="SMART" id="SM00645"/>
    </source>
</evidence>
<keyword evidence="2" id="KW-0645">Protease</keyword>